<dbReference type="InterPro" id="IPR010982">
    <property type="entry name" value="Lambda_DNA-bd_dom_sf"/>
</dbReference>
<dbReference type="GO" id="GO:0003677">
    <property type="term" value="F:DNA binding"/>
    <property type="evidence" value="ECO:0007669"/>
    <property type="project" value="InterPro"/>
</dbReference>
<accession>A0A7X2P5Z3</accession>
<dbReference type="Gene3D" id="1.10.260.40">
    <property type="entry name" value="lambda repressor-like DNA-binding domains"/>
    <property type="match status" value="1"/>
</dbReference>
<dbReference type="InterPro" id="IPR001387">
    <property type="entry name" value="Cro/C1-type_HTH"/>
</dbReference>
<evidence type="ECO:0000313" key="2">
    <source>
        <dbReference type="EMBL" id="MST67745.1"/>
    </source>
</evidence>
<feature type="domain" description="HTH cro/C1-type" evidence="1">
    <location>
        <begin position="1"/>
        <end position="55"/>
    </location>
</feature>
<keyword evidence="3" id="KW-1185">Reference proteome</keyword>
<sequence length="63" mass="7466">MREKCITQYELLHRGIDNRTLDTLRKNGNMTLYTLEKICKALDCNPEEVVEFTEDEDNTSERE</sequence>
<reference evidence="2 3" key="1">
    <citation type="submission" date="2019-08" db="EMBL/GenBank/DDBJ databases">
        <title>In-depth cultivation of the pig gut microbiome towards novel bacterial diversity and tailored functional studies.</title>
        <authorList>
            <person name="Wylensek D."/>
            <person name="Hitch T.C.A."/>
            <person name="Clavel T."/>
        </authorList>
    </citation>
    <scope>NUCLEOTIDE SEQUENCE [LARGE SCALE GENOMIC DNA]</scope>
    <source>
        <strain evidence="2 3">BSM-380-WT-5A</strain>
    </source>
</reference>
<comment type="caution">
    <text evidence="2">The sequence shown here is derived from an EMBL/GenBank/DDBJ whole genome shotgun (WGS) entry which is preliminary data.</text>
</comment>
<evidence type="ECO:0000259" key="1">
    <source>
        <dbReference type="Pfam" id="PF13443"/>
    </source>
</evidence>
<dbReference type="Pfam" id="PF13443">
    <property type="entry name" value="HTH_26"/>
    <property type="match status" value="1"/>
</dbReference>
<organism evidence="2 3">
    <name type="scientific">Oliverpabstia intestinalis</name>
    <dbReference type="NCBI Taxonomy" id="2606633"/>
    <lineage>
        <taxon>Bacteria</taxon>
        <taxon>Bacillati</taxon>
        <taxon>Bacillota</taxon>
        <taxon>Clostridia</taxon>
        <taxon>Lachnospirales</taxon>
        <taxon>Lachnospiraceae</taxon>
        <taxon>Oliverpabstia</taxon>
    </lineage>
</organism>
<dbReference type="RefSeq" id="WP_154433092.1">
    <property type="nucleotide sequence ID" value="NZ_JBQHQP010000005.1"/>
</dbReference>
<proteinExistence type="predicted"/>
<evidence type="ECO:0000313" key="3">
    <source>
        <dbReference type="Proteomes" id="UP000440513"/>
    </source>
</evidence>
<dbReference type="Proteomes" id="UP000440513">
    <property type="component" value="Unassembled WGS sequence"/>
</dbReference>
<protein>
    <submittedName>
        <fullName evidence="2">Helix-turn-helix transcriptional regulator</fullName>
    </submittedName>
</protein>
<gene>
    <name evidence="2" type="ORF">FYJ57_13755</name>
</gene>
<dbReference type="EMBL" id="VUMS01000039">
    <property type="protein sequence ID" value="MST67745.1"/>
    <property type="molecule type" value="Genomic_DNA"/>
</dbReference>
<dbReference type="AlphaFoldDB" id="A0A7X2P5Z3"/>
<dbReference type="SUPFAM" id="SSF47413">
    <property type="entry name" value="lambda repressor-like DNA-binding domains"/>
    <property type="match status" value="1"/>
</dbReference>
<name>A0A7X2P5Z3_9FIRM</name>